<feature type="chain" id="PRO_5046005838" evidence="1">
    <location>
        <begin position="26"/>
        <end position="298"/>
    </location>
</feature>
<keyword evidence="4" id="KW-1185">Reference proteome</keyword>
<sequence length="298" mass="32405">MNRALSLTALLVIPALAACTSQAQAALPARLSLSGVGYEAQGFNNCGPVTAKVILGYHGTVVTQAQAAKALKDDSRDVEVSTQELAAYLEEKGLKTQIRYAGTPALLRSLIAAKLPVVVQQRLKVNDNTSHFRTVYAYTADSFTASDSLLGPKLTLNTGRFTELWDYYNGEYLVAYPAAREADVKAILGRDWDERANWTRLRDEMTARTGKGTATAFDWWGLGQARLALGDNESAAQAFDRAVDIGVPLQYHWYRQGALLAWNRTGQGAKTRAIAERILSRQPGIKEIEAAVRGAGAE</sequence>
<keyword evidence="1" id="KW-0732">Signal</keyword>
<reference evidence="4" key="1">
    <citation type="journal article" date="2019" name="Int. J. Syst. Evol. Microbiol.">
        <title>The Global Catalogue of Microorganisms (GCM) 10K type strain sequencing project: providing services to taxonomists for standard genome sequencing and annotation.</title>
        <authorList>
            <consortium name="The Broad Institute Genomics Platform"/>
            <consortium name="The Broad Institute Genome Sequencing Center for Infectious Disease"/>
            <person name="Wu L."/>
            <person name="Ma J."/>
        </authorList>
    </citation>
    <scope>NUCLEOTIDE SEQUENCE [LARGE SCALE GENOMIC DNA]</scope>
    <source>
        <strain evidence="4">CCTCC AB 2017081</strain>
    </source>
</reference>
<accession>A0ABV7ZCV5</accession>
<evidence type="ECO:0000313" key="4">
    <source>
        <dbReference type="Proteomes" id="UP001595803"/>
    </source>
</evidence>
<gene>
    <name evidence="3" type="ORF">ACFOSB_20340</name>
</gene>
<comment type="caution">
    <text evidence="3">The sequence shown here is derived from an EMBL/GenBank/DDBJ whole genome shotgun (WGS) entry which is preliminary data.</text>
</comment>
<proteinExistence type="predicted"/>
<feature type="signal peptide" evidence="1">
    <location>
        <begin position="1"/>
        <end position="25"/>
    </location>
</feature>
<dbReference type="PROSITE" id="PS51257">
    <property type="entry name" value="PROKAR_LIPOPROTEIN"/>
    <property type="match status" value="1"/>
</dbReference>
<dbReference type="InterPro" id="IPR005074">
    <property type="entry name" value="Peptidase_C39"/>
</dbReference>
<dbReference type="Pfam" id="PF13529">
    <property type="entry name" value="Peptidase_C39_2"/>
    <property type="match status" value="1"/>
</dbReference>
<evidence type="ECO:0000259" key="2">
    <source>
        <dbReference type="PROSITE" id="PS50990"/>
    </source>
</evidence>
<dbReference type="InterPro" id="IPR039564">
    <property type="entry name" value="Peptidase_C39-like"/>
</dbReference>
<dbReference type="Proteomes" id="UP001595803">
    <property type="component" value="Unassembled WGS sequence"/>
</dbReference>
<feature type="domain" description="Peptidase C39" evidence="2">
    <location>
        <begin position="39"/>
        <end position="172"/>
    </location>
</feature>
<protein>
    <submittedName>
        <fullName evidence="3">C39 family peptidase</fullName>
    </submittedName>
</protein>
<dbReference type="EMBL" id="JBHRZG010000024">
    <property type="protein sequence ID" value="MFC3835217.1"/>
    <property type="molecule type" value="Genomic_DNA"/>
</dbReference>
<dbReference type="Gene3D" id="3.90.70.10">
    <property type="entry name" value="Cysteine proteinases"/>
    <property type="match status" value="1"/>
</dbReference>
<organism evidence="3 4">
    <name type="scientific">Deinococcus rufus</name>
    <dbReference type="NCBI Taxonomy" id="2136097"/>
    <lineage>
        <taxon>Bacteria</taxon>
        <taxon>Thermotogati</taxon>
        <taxon>Deinococcota</taxon>
        <taxon>Deinococci</taxon>
        <taxon>Deinococcales</taxon>
        <taxon>Deinococcaceae</taxon>
        <taxon>Deinococcus</taxon>
    </lineage>
</organism>
<evidence type="ECO:0000256" key="1">
    <source>
        <dbReference type="SAM" id="SignalP"/>
    </source>
</evidence>
<evidence type="ECO:0000313" key="3">
    <source>
        <dbReference type="EMBL" id="MFC3835217.1"/>
    </source>
</evidence>
<name>A0ABV7ZCV5_9DEIO</name>
<dbReference type="PROSITE" id="PS50990">
    <property type="entry name" value="PEPTIDASE_C39"/>
    <property type="match status" value="1"/>
</dbReference>
<dbReference type="RefSeq" id="WP_322471920.1">
    <property type="nucleotide sequence ID" value="NZ_JBHRZG010000024.1"/>
</dbReference>